<keyword evidence="5" id="KW-0804">Transcription</keyword>
<keyword evidence="2" id="KW-0663">Pyridoxal phosphate</keyword>
<dbReference type="Pfam" id="PF00392">
    <property type="entry name" value="GntR"/>
    <property type="match status" value="1"/>
</dbReference>
<comment type="caution">
    <text evidence="8">The sequence shown here is derived from an EMBL/GenBank/DDBJ whole genome shotgun (WGS) entry which is preliminary data.</text>
</comment>
<dbReference type="CDD" id="cd00609">
    <property type="entry name" value="AAT_like"/>
    <property type="match status" value="1"/>
</dbReference>
<sequence>MAGTGIPPLTAEEDRWSALRLLDAHPGEAQHTRVVRSLRDLLGRGVIPQGTRLPGHRRLAGVLGVSRNTLVDALDQLEAEGFLTVRGRSGTVVSLPASAPAAGTAVSLPLSAWAARVVQGRPGERSGEYAVDFRVGQDVPDLYPEAAWTQALARRAGGAAGRAADPLGPLETRRALAAYLNAERGARVTPDMVMLTAGTQAALDALARVFLEPGRTAAVESPTYEGARAALAATGAALWPVPVDGAGLQPDALPPDATLAYVTPGCQYPTTATLPAPRRQAVVGWARRVDALILEDDYAADLSLDGRSPAVMQGLAPERTVLLGSFSKVLAPVTRSGFLVAPPAVVGVLAATRALTDRGPGTLDTLALGDVLASGAYTRHLRRVRPVLRHRQEVLLAALRAHLPEWPQRAASAGLHVYVPLPDGLGEDALVAAAARHGVALTRLGPLSGGDGAPAVLLAFAHLPPDALRDGVQRLAHGVRSLREPAGRRQGVRGQ</sequence>
<dbReference type="InterPro" id="IPR036390">
    <property type="entry name" value="WH_DNA-bd_sf"/>
</dbReference>
<evidence type="ECO:0000256" key="2">
    <source>
        <dbReference type="ARBA" id="ARBA00022898"/>
    </source>
</evidence>
<accession>A0A7W8NN95</accession>
<dbReference type="RefSeq" id="WP_184109700.1">
    <property type="nucleotide sequence ID" value="NZ_BNAJ01000001.1"/>
</dbReference>
<evidence type="ECO:0000313" key="9">
    <source>
        <dbReference type="Proteomes" id="UP000539473"/>
    </source>
</evidence>
<dbReference type="Pfam" id="PF00155">
    <property type="entry name" value="Aminotran_1_2"/>
    <property type="match status" value="1"/>
</dbReference>
<reference evidence="7" key="4">
    <citation type="submission" date="2024-05" db="EMBL/GenBank/DDBJ databases">
        <authorList>
            <person name="Sun Q."/>
            <person name="Zhou Y."/>
        </authorList>
    </citation>
    <scope>NUCLEOTIDE SEQUENCE</scope>
    <source>
        <strain evidence="7">CGMCC 1.18437</strain>
    </source>
</reference>
<evidence type="ECO:0000256" key="4">
    <source>
        <dbReference type="ARBA" id="ARBA00023125"/>
    </source>
</evidence>
<dbReference type="GO" id="GO:0008483">
    <property type="term" value="F:transaminase activity"/>
    <property type="evidence" value="ECO:0007669"/>
    <property type="project" value="UniProtKB-KW"/>
</dbReference>
<dbReference type="Proteomes" id="UP000619376">
    <property type="component" value="Unassembled WGS sequence"/>
</dbReference>
<dbReference type="InterPro" id="IPR051446">
    <property type="entry name" value="HTH_trans_reg/aminotransferase"/>
</dbReference>
<evidence type="ECO:0000313" key="8">
    <source>
        <dbReference type="EMBL" id="MBB5375501.1"/>
    </source>
</evidence>
<evidence type="ECO:0000259" key="6">
    <source>
        <dbReference type="PROSITE" id="PS50949"/>
    </source>
</evidence>
<evidence type="ECO:0000313" key="10">
    <source>
        <dbReference type="Proteomes" id="UP000619376"/>
    </source>
</evidence>
<keyword evidence="8" id="KW-0032">Aminotransferase</keyword>
<keyword evidence="8" id="KW-0808">Transferase</keyword>
<keyword evidence="4" id="KW-0238">DNA-binding</keyword>
<dbReference type="InterPro" id="IPR004839">
    <property type="entry name" value="Aminotransferase_I/II_large"/>
</dbReference>
<dbReference type="EMBL" id="BNAJ01000001">
    <property type="protein sequence ID" value="GHF28794.1"/>
    <property type="molecule type" value="Genomic_DNA"/>
</dbReference>
<evidence type="ECO:0000256" key="5">
    <source>
        <dbReference type="ARBA" id="ARBA00023163"/>
    </source>
</evidence>
<dbReference type="GO" id="GO:0030170">
    <property type="term" value="F:pyridoxal phosphate binding"/>
    <property type="evidence" value="ECO:0007669"/>
    <property type="project" value="InterPro"/>
</dbReference>
<reference evidence="8 9" key="3">
    <citation type="submission" date="2020-08" db="EMBL/GenBank/DDBJ databases">
        <title>Genomic Encyclopedia of Type Strains, Phase IV (KMG-IV): sequencing the most valuable type-strain genomes for metagenomic binning, comparative biology and taxonomic classification.</title>
        <authorList>
            <person name="Goeker M."/>
        </authorList>
    </citation>
    <scope>NUCLEOTIDE SEQUENCE [LARGE SCALE GENOMIC DNA]</scope>
    <source>
        <strain evidence="8 9">DSM 27521</strain>
    </source>
</reference>
<keyword evidence="3" id="KW-0805">Transcription regulation</keyword>
<evidence type="ECO:0000313" key="7">
    <source>
        <dbReference type="EMBL" id="GHF28794.1"/>
    </source>
</evidence>
<dbReference type="SUPFAM" id="SSF53383">
    <property type="entry name" value="PLP-dependent transferases"/>
    <property type="match status" value="1"/>
</dbReference>
<dbReference type="Gene3D" id="3.40.640.10">
    <property type="entry name" value="Type I PLP-dependent aspartate aminotransferase-like (Major domain)"/>
    <property type="match status" value="1"/>
</dbReference>
<dbReference type="GO" id="GO:0003700">
    <property type="term" value="F:DNA-binding transcription factor activity"/>
    <property type="evidence" value="ECO:0007669"/>
    <property type="project" value="InterPro"/>
</dbReference>
<reference evidence="10" key="2">
    <citation type="journal article" date="2019" name="Int. J. Syst. Evol. Microbiol.">
        <title>The Global Catalogue of Microorganisms (GCM) 10K type strain sequencing project: providing services to taxonomists for standard genome sequencing and annotation.</title>
        <authorList>
            <consortium name="The Broad Institute Genomics Platform"/>
            <consortium name="The Broad Institute Genome Sequencing Center for Infectious Disease"/>
            <person name="Wu L."/>
            <person name="Ma J."/>
        </authorList>
    </citation>
    <scope>NUCLEOTIDE SEQUENCE [LARGE SCALE GENOMIC DNA]</scope>
    <source>
        <strain evidence="10">CGMCC 1.18437</strain>
    </source>
</reference>
<dbReference type="SUPFAM" id="SSF46785">
    <property type="entry name" value="Winged helix' DNA-binding domain"/>
    <property type="match status" value="1"/>
</dbReference>
<dbReference type="PANTHER" id="PTHR46577:SF1">
    <property type="entry name" value="HTH-TYPE TRANSCRIPTIONAL REGULATORY PROTEIN GABR"/>
    <property type="match status" value="1"/>
</dbReference>
<dbReference type="PROSITE" id="PS50949">
    <property type="entry name" value="HTH_GNTR"/>
    <property type="match status" value="1"/>
</dbReference>
<feature type="domain" description="HTH gntR-type" evidence="6">
    <location>
        <begin position="28"/>
        <end position="96"/>
    </location>
</feature>
<keyword evidence="10" id="KW-1185">Reference proteome</keyword>
<evidence type="ECO:0000256" key="1">
    <source>
        <dbReference type="ARBA" id="ARBA00005384"/>
    </source>
</evidence>
<protein>
    <submittedName>
        <fullName evidence="7 8">GntR family transcriptional regulator</fullName>
    </submittedName>
</protein>
<dbReference type="PANTHER" id="PTHR46577">
    <property type="entry name" value="HTH-TYPE TRANSCRIPTIONAL REGULATORY PROTEIN GABR"/>
    <property type="match status" value="1"/>
</dbReference>
<dbReference type="SMART" id="SM00345">
    <property type="entry name" value="HTH_GNTR"/>
    <property type="match status" value="1"/>
</dbReference>
<name>A0A7W8NN95_9DEIO</name>
<dbReference type="PRINTS" id="PR00035">
    <property type="entry name" value="HTHGNTR"/>
</dbReference>
<reference evidence="7" key="1">
    <citation type="journal article" date="2014" name="Int. J. Syst. Evol. Microbiol.">
        <title>Complete genome of a new Firmicutes species belonging to the dominant human colonic microbiota ('Ruminococcus bicirculans') reveals two chromosomes and a selective capacity to utilize plant glucans.</title>
        <authorList>
            <consortium name="NISC Comparative Sequencing Program"/>
            <person name="Wegmann U."/>
            <person name="Louis P."/>
            <person name="Goesmann A."/>
            <person name="Henrissat B."/>
            <person name="Duncan S.H."/>
            <person name="Flint H.J."/>
        </authorList>
    </citation>
    <scope>NUCLEOTIDE SEQUENCE</scope>
    <source>
        <strain evidence="7">CGMCC 1.18437</strain>
    </source>
</reference>
<dbReference type="EMBL" id="JACHFK010000001">
    <property type="protein sequence ID" value="MBB5375501.1"/>
    <property type="molecule type" value="Genomic_DNA"/>
</dbReference>
<evidence type="ECO:0000256" key="3">
    <source>
        <dbReference type="ARBA" id="ARBA00023015"/>
    </source>
</evidence>
<comment type="similarity">
    <text evidence="1">In the C-terminal section; belongs to the class-I pyridoxal-phosphate-dependent aminotransferase family.</text>
</comment>
<dbReference type="InterPro" id="IPR000524">
    <property type="entry name" value="Tscrpt_reg_HTH_GntR"/>
</dbReference>
<proteinExistence type="inferred from homology"/>
<dbReference type="GO" id="GO:0003677">
    <property type="term" value="F:DNA binding"/>
    <property type="evidence" value="ECO:0007669"/>
    <property type="project" value="UniProtKB-KW"/>
</dbReference>
<dbReference type="InterPro" id="IPR015421">
    <property type="entry name" value="PyrdxlP-dep_Trfase_major"/>
</dbReference>
<dbReference type="InterPro" id="IPR015424">
    <property type="entry name" value="PyrdxlP-dep_Trfase"/>
</dbReference>
<organism evidence="8 9">
    <name type="scientific">Deinococcus metalli</name>
    <dbReference type="NCBI Taxonomy" id="1141878"/>
    <lineage>
        <taxon>Bacteria</taxon>
        <taxon>Thermotogati</taxon>
        <taxon>Deinococcota</taxon>
        <taxon>Deinococci</taxon>
        <taxon>Deinococcales</taxon>
        <taxon>Deinococcaceae</taxon>
        <taxon>Deinococcus</taxon>
    </lineage>
</organism>
<dbReference type="InterPro" id="IPR036388">
    <property type="entry name" value="WH-like_DNA-bd_sf"/>
</dbReference>
<dbReference type="Gene3D" id="1.10.10.10">
    <property type="entry name" value="Winged helix-like DNA-binding domain superfamily/Winged helix DNA-binding domain"/>
    <property type="match status" value="1"/>
</dbReference>
<gene>
    <name evidence="7" type="ORF">GCM10017781_00950</name>
    <name evidence="8" type="ORF">HNQ07_000945</name>
</gene>
<dbReference type="AlphaFoldDB" id="A0A7W8NN95"/>
<dbReference type="CDD" id="cd07377">
    <property type="entry name" value="WHTH_GntR"/>
    <property type="match status" value="1"/>
</dbReference>
<dbReference type="Proteomes" id="UP000539473">
    <property type="component" value="Unassembled WGS sequence"/>
</dbReference>